<dbReference type="AlphaFoldDB" id="A0A1N7HPE1"/>
<evidence type="ECO:0000313" key="3">
    <source>
        <dbReference type="EMBL" id="SIS26570.1"/>
    </source>
</evidence>
<proteinExistence type="predicted"/>
<evidence type="ECO:0000313" key="2">
    <source>
        <dbReference type="EMBL" id="SIS22122.1"/>
    </source>
</evidence>
<keyword evidence="4" id="KW-1185">Reference proteome</keyword>
<dbReference type="EMBL" id="FTNV01000013">
    <property type="protein sequence ID" value="SIS26570.1"/>
    <property type="molecule type" value="Genomic_DNA"/>
</dbReference>
<sequence length="26" mass="3064">SINLDAGAEEYDESRTKRQKKKLERV</sequence>
<dbReference type="STRING" id="573024.SAMN05216208_2654"/>
<feature type="region of interest" description="Disordered" evidence="1">
    <location>
        <begin position="1"/>
        <end position="26"/>
    </location>
</feature>
<organism evidence="3 4">
    <name type="scientific">Roseovarius nanhaiticus</name>
    <dbReference type="NCBI Taxonomy" id="573024"/>
    <lineage>
        <taxon>Bacteria</taxon>
        <taxon>Pseudomonadati</taxon>
        <taxon>Pseudomonadota</taxon>
        <taxon>Alphaproteobacteria</taxon>
        <taxon>Rhodobacterales</taxon>
        <taxon>Roseobacteraceae</taxon>
        <taxon>Roseovarius</taxon>
    </lineage>
</organism>
<dbReference type="EMBL" id="FTNV01000003">
    <property type="protein sequence ID" value="SIS22122.1"/>
    <property type="molecule type" value="Genomic_DNA"/>
</dbReference>
<gene>
    <name evidence="2" type="ORF">SAMN05421666_2662</name>
    <name evidence="3" type="ORF">SAMN05421666_3603</name>
</gene>
<dbReference type="Proteomes" id="UP000186019">
    <property type="component" value="Unassembled WGS sequence"/>
</dbReference>
<reference evidence="3 4" key="1">
    <citation type="submission" date="2017-01" db="EMBL/GenBank/DDBJ databases">
        <authorList>
            <person name="Mah S.A."/>
            <person name="Swanson W.J."/>
            <person name="Moy G.W."/>
            <person name="Vacquier V.D."/>
        </authorList>
    </citation>
    <scope>NUCLEOTIDE SEQUENCE [LARGE SCALE GENOMIC DNA]</scope>
    <source>
        <strain evidence="3 4">DSM 29590</strain>
    </source>
</reference>
<evidence type="ECO:0000256" key="1">
    <source>
        <dbReference type="SAM" id="MobiDB-lite"/>
    </source>
</evidence>
<protein>
    <submittedName>
        <fullName evidence="3">Uncharacterized protein</fullName>
    </submittedName>
</protein>
<name>A0A1N7HPE1_9RHOB</name>
<feature type="compositionally biased region" description="Basic residues" evidence="1">
    <location>
        <begin position="17"/>
        <end position="26"/>
    </location>
</feature>
<evidence type="ECO:0000313" key="4">
    <source>
        <dbReference type="Proteomes" id="UP000186019"/>
    </source>
</evidence>
<feature type="non-terminal residue" evidence="3">
    <location>
        <position position="1"/>
    </location>
</feature>
<accession>A0A1N7HPE1</accession>